<dbReference type="Proteomes" id="UP000823561">
    <property type="component" value="Chromosome 9"/>
</dbReference>
<feature type="transmembrane region" description="Helical" evidence="1">
    <location>
        <begin position="12"/>
        <end position="34"/>
    </location>
</feature>
<sequence length="107" mass="12207">MSNSVSEAMIESYALMFFVMATFFIYFCGMVWAFCNPKLSGIDDDILESETHYLTFNDIPLEHLASPEQLQRTRDWIVETSKCTAGFDTTLIDDGGERRGRHTFTSS</sequence>
<accession>A0AAV6GLR1</accession>
<evidence type="ECO:0000313" key="2">
    <source>
        <dbReference type="EMBL" id="KAG5276049.1"/>
    </source>
</evidence>
<gene>
    <name evidence="2" type="ORF">AALO_G00127340</name>
</gene>
<proteinExistence type="predicted"/>
<keyword evidence="3" id="KW-1185">Reference proteome</keyword>
<keyword evidence="1" id="KW-1133">Transmembrane helix</keyword>
<name>A0AAV6GLR1_9TELE</name>
<evidence type="ECO:0000256" key="1">
    <source>
        <dbReference type="SAM" id="Phobius"/>
    </source>
</evidence>
<protein>
    <recommendedName>
        <fullName evidence="4">ATP synthase F0 subunit 8</fullName>
    </recommendedName>
</protein>
<keyword evidence="1" id="KW-0812">Transmembrane</keyword>
<dbReference type="AlphaFoldDB" id="A0AAV6GLR1"/>
<evidence type="ECO:0008006" key="4">
    <source>
        <dbReference type="Google" id="ProtNLM"/>
    </source>
</evidence>
<organism evidence="2 3">
    <name type="scientific">Alosa alosa</name>
    <name type="common">allis shad</name>
    <dbReference type="NCBI Taxonomy" id="278164"/>
    <lineage>
        <taxon>Eukaryota</taxon>
        <taxon>Metazoa</taxon>
        <taxon>Chordata</taxon>
        <taxon>Craniata</taxon>
        <taxon>Vertebrata</taxon>
        <taxon>Euteleostomi</taxon>
        <taxon>Actinopterygii</taxon>
        <taxon>Neopterygii</taxon>
        <taxon>Teleostei</taxon>
        <taxon>Clupei</taxon>
        <taxon>Clupeiformes</taxon>
        <taxon>Clupeoidei</taxon>
        <taxon>Clupeidae</taxon>
        <taxon>Alosa</taxon>
    </lineage>
</organism>
<dbReference type="EMBL" id="JADWDJ010000009">
    <property type="protein sequence ID" value="KAG5276049.1"/>
    <property type="molecule type" value="Genomic_DNA"/>
</dbReference>
<keyword evidence="1" id="KW-0472">Membrane</keyword>
<evidence type="ECO:0000313" key="3">
    <source>
        <dbReference type="Proteomes" id="UP000823561"/>
    </source>
</evidence>
<comment type="caution">
    <text evidence="2">The sequence shown here is derived from an EMBL/GenBank/DDBJ whole genome shotgun (WGS) entry which is preliminary data.</text>
</comment>
<reference evidence="2" key="1">
    <citation type="submission" date="2020-10" db="EMBL/GenBank/DDBJ databases">
        <title>Chromosome-scale genome assembly of the Allis shad, Alosa alosa.</title>
        <authorList>
            <person name="Margot Z."/>
            <person name="Christophe K."/>
            <person name="Cabau C."/>
            <person name="Louis A."/>
            <person name="Berthelot C."/>
            <person name="Parey E."/>
            <person name="Roest Crollius H."/>
            <person name="Montfort J."/>
            <person name="Robinson-Rechavi M."/>
            <person name="Bucao C."/>
            <person name="Bouchez O."/>
            <person name="Gislard M."/>
            <person name="Lluch J."/>
            <person name="Milhes M."/>
            <person name="Lampietro C."/>
            <person name="Lopez Roques C."/>
            <person name="Donnadieu C."/>
            <person name="Braasch I."/>
            <person name="Desvignes T."/>
            <person name="Postlethwait J."/>
            <person name="Bobe J."/>
            <person name="Guiguen Y."/>
        </authorList>
    </citation>
    <scope>NUCLEOTIDE SEQUENCE</scope>
    <source>
        <strain evidence="2">M-15738</strain>
        <tissue evidence="2">Blood</tissue>
    </source>
</reference>